<evidence type="ECO:0000313" key="2">
    <source>
        <dbReference type="EMBL" id="BAT23618.1"/>
    </source>
</evidence>
<sequence>MSKFGVIVYEGGKFESNGILNLGDYVQSTAAKQFLPYVNKYVTREGMHLYSGEHIKMIMNAWYMANPENFPPSKDIEPLYVSVHLNSSIVDKIFRPEVIEHFKNNQPIGCRDNHTRDLLRQKGIDAYYSGCMTLTLGYTYKREKISDEVIFTDIMHDSLSIKQLIKQPLRLGKRILNGRIKELSVKNNILRKYFDEDILSNAVYFDQMVPYIDADTGFKMADEYLKRLASAKLVVTSRIHTALPCLAIGTPVIFVNGGFKTKVDNCRFDGLFDFFNRIDIDSAGNSSTNFSFVGNKITRMTELKNKDLHVPFANELIEKCKEFVIKN</sequence>
<evidence type="ECO:0000259" key="1">
    <source>
        <dbReference type="Pfam" id="PF04230"/>
    </source>
</evidence>
<gene>
    <name evidence="2" type="primary">wckK</name>
</gene>
<dbReference type="InterPro" id="IPR007345">
    <property type="entry name" value="Polysacch_pyruvyl_Trfase"/>
</dbReference>
<dbReference type="Pfam" id="PF04230">
    <property type="entry name" value="PS_pyruv_trans"/>
    <property type="match status" value="1"/>
</dbReference>
<accession>A0A0P0YR96</accession>
<dbReference type="EMBL" id="AB924571">
    <property type="protein sequence ID" value="BAT23618.1"/>
    <property type="molecule type" value="Genomic_DNA"/>
</dbReference>
<proteinExistence type="predicted"/>
<dbReference type="AlphaFoldDB" id="A0A0P0YR96"/>
<organism evidence="2">
    <name type="scientific">Klebsiella sp. 6168</name>
    <dbReference type="NCBI Taxonomy" id="1497810"/>
    <lineage>
        <taxon>Bacteria</taxon>
        <taxon>Pseudomonadati</taxon>
        <taxon>Pseudomonadota</taxon>
        <taxon>Gammaproteobacteria</taxon>
        <taxon>Enterobacterales</taxon>
        <taxon>Enterobacteriaceae</taxon>
        <taxon>Klebsiella/Raoultella group</taxon>
        <taxon>Klebsiella</taxon>
    </lineage>
</organism>
<reference evidence="2" key="1">
    <citation type="submission" date="2014-04" db="EMBL/GenBank/DDBJ databases">
        <authorList>
            <person name="Harrison E."/>
        </authorList>
    </citation>
    <scope>NUCLEOTIDE SEQUENCE</scope>
    <source>
        <strain evidence="2">6168</strain>
    </source>
</reference>
<dbReference type="GO" id="GO:0016740">
    <property type="term" value="F:transferase activity"/>
    <property type="evidence" value="ECO:0007669"/>
    <property type="project" value="UniProtKB-KW"/>
</dbReference>
<name>A0A0P0YR96_9ENTR</name>
<feature type="domain" description="Polysaccharide pyruvyl transferase" evidence="1">
    <location>
        <begin position="85"/>
        <end position="256"/>
    </location>
</feature>
<keyword evidence="2" id="KW-0808">Transferase</keyword>
<reference evidence="2" key="2">
    <citation type="journal article" date="2015" name="Sci. Rep.">
        <title>Genetic analysis of capsular polysaccharide synthesis gene clusters in 79 capsular types of Klebsiella spp.</title>
        <authorList>
            <person name="Pan Y.J."/>
            <person name="Lin T.L."/>
            <person name="Chen C.T."/>
            <person name="Chen Y.Y."/>
            <person name="Hsieh P.F."/>
            <person name="Hsu C.R."/>
            <person name="Wu M.C."/>
            <person name="Wang J.T."/>
        </authorList>
    </citation>
    <scope>NUCLEOTIDE SEQUENCE</scope>
    <source>
        <strain evidence="2">6168</strain>
    </source>
</reference>
<protein>
    <submittedName>
        <fullName evidence="2">Putative pyruvyl transferase</fullName>
    </submittedName>
</protein>